<evidence type="ECO:0000313" key="2">
    <source>
        <dbReference type="Proteomes" id="UP000886501"/>
    </source>
</evidence>
<proteinExistence type="predicted"/>
<gene>
    <name evidence="1" type="ORF">BDM02DRAFT_1909617</name>
</gene>
<comment type="caution">
    <text evidence="1">The sequence shown here is derived from an EMBL/GenBank/DDBJ whole genome shotgun (WGS) entry which is preliminary data.</text>
</comment>
<reference evidence="1" key="2">
    <citation type="journal article" date="2020" name="Nat. Commun.">
        <title>Large-scale genome sequencing of mycorrhizal fungi provides insights into the early evolution of symbiotic traits.</title>
        <authorList>
            <person name="Miyauchi S."/>
            <person name="Kiss E."/>
            <person name="Kuo A."/>
            <person name="Drula E."/>
            <person name="Kohler A."/>
            <person name="Sanchez-Garcia M."/>
            <person name="Morin E."/>
            <person name="Andreopoulos B."/>
            <person name="Barry K.W."/>
            <person name="Bonito G."/>
            <person name="Buee M."/>
            <person name="Carver A."/>
            <person name="Chen C."/>
            <person name="Cichocki N."/>
            <person name="Clum A."/>
            <person name="Culley D."/>
            <person name="Crous P.W."/>
            <person name="Fauchery L."/>
            <person name="Girlanda M."/>
            <person name="Hayes R.D."/>
            <person name="Keri Z."/>
            <person name="LaButti K."/>
            <person name="Lipzen A."/>
            <person name="Lombard V."/>
            <person name="Magnuson J."/>
            <person name="Maillard F."/>
            <person name="Murat C."/>
            <person name="Nolan M."/>
            <person name="Ohm R.A."/>
            <person name="Pangilinan J."/>
            <person name="Pereira M.F."/>
            <person name="Perotto S."/>
            <person name="Peter M."/>
            <person name="Pfister S."/>
            <person name="Riley R."/>
            <person name="Sitrit Y."/>
            <person name="Stielow J.B."/>
            <person name="Szollosi G."/>
            <person name="Zifcakova L."/>
            <person name="Stursova M."/>
            <person name="Spatafora J.W."/>
            <person name="Tedersoo L."/>
            <person name="Vaario L.M."/>
            <person name="Yamada A."/>
            <person name="Yan M."/>
            <person name="Wang P."/>
            <person name="Xu J."/>
            <person name="Bruns T."/>
            <person name="Baldrian P."/>
            <person name="Vilgalys R."/>
            <person name="Dunand C."/>
            <person name="Henrissat B."/>
            <person name="Grigoriev I.V."/>
            <person name="Hibbett D."/>
            <person name="Nagy L.G."/>
            <person name="Martin F.M."/>
        </authorList>
    </citation>
    <scope>NUCLEOTIDE SEQUENCE</scope>
    <source>
        <strain evidence="1">P2</strain>
    </source>
</reference>
<sequence length="158" mass="17888">MFYISLSNKISYDSTQYARPSPSHPRFPHIFRSIPSELSGTSTDLTQSQPRIGFSAVGIWISIVNDYDAKGIFLQGYNSTPSTIIGPIAAFSWLISIVLAGKEVWPPEERYRPKFATYGEPIVHRNSPHEVTNMDGRIDSVSHNILTTRWDPRYPVLF</sequence>
<organism evidence="1 2">
    <name type="scientific">Thelephora ganbajun</name>
    <name type="common">Ganba fungus</name>
    <dbReference type="NCBI Taxonomy" id="370292"/>
    <lineage>
        <taxon>Eukaryota</taxon>
        <taxon>Fungi</taxon>
        <taxon>Dikarya</taxon>
        <taxon>Basidiomycota</taxon>
        <taxon>Agaricomycotina</taxon>
        <taxon>Agaricomycetes</taxon>
        <taxon>Thelephorales</taxon>
        <taxon>Thelephoraceae</taxon>
        <taxon>Thelephora</taxon>
    </lineage>
</organism>
<accession>A0ACB6ZV93</accession>
<keyword evidence="2" id="KW-1185">Reference proteome</keyword>
<protein>
    <submittedName>
        <fullName evidence="1">Uncharacterized protein</fullName>
    </submittedName>
</protein>
<dbReference type="Proteomes" id="UP000886501">
    <property type="component" value="Unassembled WGS sequence"/>
</dbReference>
<reference evidence="1" key="1">
    <citation type="submission" date="2019-10" db="EMBL/GenBank/DDBJ databases">
        <authorList>
            <consortium name="DOE Joint Genome Institute"/>
            <person name="Kuo A."/>
            <person name="Miyauchi S."/>
            <person name="Kiss E."/>
            <person name="Drula E."/>
            <person name="Kohler A."/>
            <person name="Sanchez-Garcia M."/>
            <person name="Andreopoulos B."/>
            <person name="Barry K.W."/>
            <person name="Bonito G."/>
            <person name="Buee M."/>
            <person name="Carver A."/>
            <person name="Chen C."/>
            <person name="Cichocki N."/>
            <person name="Clum A."/>
            <person name="Culley D."/>
            <person name="Crous P.W."/>
            <person name="Fauchery L."/>
            <person name="Girlanda M."/>
            <person name="Hayes R."/>
            <person name="Keri Z."/>
            <person name="Labutti K."/>
            <person name="Lipzen A."/>
            <person name="Lombard V."/>
            <person name="Magnuson J."/>
            <person name="Maillard F."/>
            <person name="Morin E."/>
            <person name="Murat C."/>
            <person name="Nolan M."/>
            <person name="Ohm R."/>
            <person name="Pangilinan J."/>
            <person name="Pereira M."/>
            <person name="Perotto S."/>
            <person name="Peter M."/>
            <person name="Riley R."/>
            <person name="Sitrit Y."/>
            <person name="Stielow B."/>
            <person name="Szollosi G."/>
            <person name="Zifcakova L."/>
            <person name="Stursova M."/>
            <person name="Spatafora J.W."/>
            <person name="Tedersoo L."/>
            <person name="Vaario L.-M."/>
            <person name="Yamada A."/>
            <person name="Yan M."/>
            <person name="Wang P."/>
            <person name="Xu J."/>
            <person name="Bruns T."/>
            <person name="Baldrian P."/>
            <person name="Vilgalys R."/>
            <person name="Henrissat B."/>
            <person name="Grigoriev I.V."/>
            <person name="Hibbett D."/>
            <person name="Nagy L.G."/>
            <person name="Martin F.M."/>
        </authorList>
    </citation>
    <scope>NUCLEOTIDE SEQUENCE</scope>
    <source>
        <strain evidence="1">P2</strain>
    </source>
</reference>
<dbReference type="EMBL" id="MU117964">
    <property type="protein sequence ID" value="KAF9653398.1"/>
    <property type="molecule type" value="Genomic_DNA"/>
</dbReference>
<name>A0ACB6ZV93_THEGA</name>
<evidence type="ECO:0000313" key="1">
    <source>
        <dbReference type="EMBL" id="KAF9653398.1"/>
    </source>
</evidence>